<organism evidence="1 2">
    <name type="scientific">Candidatus Methanofastidiosum methylothiophilum</name>
    <dbReference type="NCBI Taxonomy" id="1705564"/>
    <lineage>
        <taxon>Archaea</taxon>
        <taxon>Methanobacteriati</taxon>
        <taxon>Methanobacteriota</taxon>
        <taxon>Stenosarchaea group</taxon>
        <taxon>Candidatus Methanofastidiosia</taxon>
        <taxon>Candidatus Methanofastidiosales</taxon>
        <taxon>Candidatus Methanofastidiosaceae</taxon>
        <taxon>Candidatus Methanofastidiosum</taxon>
    </lineage>
</organism>
<sequence length="135" mass="15543">MKAKSITSKLIAPCGMNCGICMAYLREKNHCPGCNGPDDKKPSISCVRCIIKNCETIKKTKFCFKCEKYPCTRLKNLDKRYRTKYGMSMIENLENIKKVGIREFVKNEKARWVCLKCGGTINVHRWECFDCGAKR</sequence>
<name>A0A150J5G9_9EURY</name>
<evidence type="ECO:0000313" key="2">
    <source>
        <dbReference type="Proteomes" id="UP000075398"/>
    </source>
</evidence>
<protein>
    <recommendedName>
        <fullName evidence="3">DUF3795 domain-containing protein</fullName>
    </recommendedName>
</protein>
<evidence type="ECO:0000313" key="1">
    <source>
        <dbReference type="EMBL" id="KYC52469.1"/>
    </source>
</evidence>
<dbReference type="Pfam" id="PF12675">
    <property type="entry name" value="DUF3795"/>
    <property type="match status" value="1"/>
</dbReference>
<dbReference type="Proteomes" id="UP000075398">
    <property type="component" value="Unassembled WGS sequence"/>
</dbReference>
<evidence type="ECO:0008006" key="3">
    <source>
        <dbReference type="Google" id="ProtNLM"/>
    </source>
</evidence>
<comment type="caution">
    <text evidence="1">The sequence shown here is derived from an EMBL/GenBank/DDBJ whole genome shotgun (WGS) entry which is preliminary data.</text>
</comment>
<dbReference type="InterPro" id="IPR024227">
    <property type="entry name" value="DUF3795"/>
</dbReference>
<reference evidence="1 2" key="1">
    <citation type="journal article" date="2016" name="ISME J.">
        <title>Chasing the elusive Euryarchaeota class WSA2: genomes reveal a uniquely fastidious methyl-reducing methanogen.</title>
        <authorList>
            <person name="Nobu M.K."/>
            <person name="Narihiro T."/>
            <person name="Kuroda K."/>
            <person name="Mei R."/>
            <person name="Liu W.T."/>
        </authorList>
    </citation>
    <scope>NUCLEOTIDE SEQUENCE [LARGE SCALE GENOMIC DNA]</scope>
    <source>
        <strain evidence="1">U1lsi0528_Bin055</strain>
    </source>
</reference>
<dbReference type="AlphaFoldDB" id="A0A150J5G9"/>
<dbReference type="EMBL" id="LNGC01000023">
    <property type="protein sequence ID" value="KYC52469.1"/>
    <property type="molecule type" value="Genomic_DNA"/>
</dbReference>
<proteinExistence type="predicted"/>
<gene>
    <name evidence="1" type="ORF">AMQ22_00805</name>
</gene>
<accession>A0A150J5G9</accession>